<dbReference type="AlphaFoldDB" id="A0A1F6TSF4"/>
<name>A0A1F6TSF4_9PROT</name>
<accession>A0A1F6TSF4</accession>
<dbReference type="Proteomes" id="UP000178885">
    <property type="component" value="Unassembled WGS sequence"/>
</dbReference>
<organism evidence="1 2">
    <name type="scientific">Candidatus Muproteobacteria bacterium RBG_16_65_34</name>
    <dbReference type="NCBI Taxonomy" id="1817760"/>
    <lineage>
        <taxon>Bacteria</taxon>
        <taxon>Pseudomonadati</taxon>
        <taxon>Pseudomonadota</taxon>
        <taxon>Candidatus Muproteobacteria</taxon>
    </lineage>
</organism>
<dbReference type="EMBL" id="MFSU01000040">
    <property type="protein sequence ID" value="OGI47986.1"/>
    <property type="molecule type" value="Genomic_DNA"/>
</dbReference>
<evidence type="ECO:0000313" key="2">
    <source>
        <dbReference type="Proteomes" id="UP000178885"/>
    </source>
</evidence>
<proteinExistence type="predicted"/>
<sequence>MVHAIDRRLGLGLGFHLDETETARLTAELIFKDADLVDLAVGTERLSQIFLSDIARQVTDKNIH</sequence>
<comment type="caution">
    <text evidence="1">The sequence shown here is derived from an EMBL/GenBank/DDBJ whole genome shotgun (WGS) entry which is preliminary data.</text>
</comment>
<reference evidence="1 2" key="1">
    <citation type="journal article" date="2016" name="Nat. Commun.">
        <title>Thousands of microbial genomes shed light on interconnected biogeochemical processes in an aquifer system.</title>
        <authorList>
            <person name="Anantharaman K."/>
            <person name="Brown C.T."/>
            <person name="Hug L.A."/>
            <person name="Sharon I."/>
            <person name="Castelle C.J."/>
            <person name="Probst A.J."/>
            <person name="Thomas B.C."/>
            <person name="Singh A."/>
            <person name="Wilkins M.J."/>
            <person name="Karaoz U."/>
            <person name="Brodie E.L."/>
            <person name="Williams K.H."/>
            <person name="Hubbard S.S."/>
            <person name="Banfield J.F."/>
        </authorList>
    </citation>
    <scope>NUCLEOTIDE SEQUENCE [LARGE SCALE GENOMIC DNA]</scope>
</reference>
<evidence type="ECO:0000313" key="1">
    <source>
        <dbReference type="EMBL" id="OGI47986.1"/>
    </source>
</evidence>
<gene>
    <name evidence="1" type="ORF">A2151_05140</name>
</gene>
<dbReference type="STRING" id="1817760.A2151_05140"/>
<protein>
    <submittedName>
        <fullName evidence="1">Uncharacterized protein</fullName>
    </submittedName>
</protein>